<dbReference type="EMBL" id="AP026560">
    <property type="protein sequence ID" value="BDP43181.1"/>
    <property type="molecule type" value="Genomic_DNA"/>
</dbReference>
<dbReference type="Proteomes" id="UP001064971">
    <property type="component" value="Chromosome"/>
</dbReference>
<organism evidence="1 2">
    <name type="scientific">Deinococcus aetherius</name>
    <dbReference type="NCBI Taxonomy" id="200252"/>
    <lineage>
        <taxon>Bacteria</taxon>
        <taxon>Thermotogati</taxon>
        <taxon>Deinococcota</taxon>
        <taxon>Deinococci</taxon>
        <taxon>Deinococcales</taxon>
        <taxon>Deinococcaceae</taxon>
        <taxon>Deinococcus</taxon>
    </lineage>
</organism>
<name>A0ABN6RN32_9DEIO</name>
<gene>
    <name evidence="1" type="ORF">DAETH_31500</name>
</gene>
<proteinExistence type="predicted"/>
<evidence type="ECO:0000313" key="2">
    <source>
        <dbReference type="Proteomes" id="UP001064971"/>
    </source>
</evidence>
<reference evidence="1" key="1">
    <citation type="submission" date="2022-07" db="EMBL/GenBank/DDBJ databases">
        <title>Complete Genome Sequence of the Radioresistant Bacterium Deinococcus aetherius ST0316, Isolated from the Air Dust collected in Lower Stratosphere above Japan.</title>
        <authorList>
            <person name="Satoh K."/>
            <person name="Hagiwara K."/>
            <person name="Katsumata K."/>
            <person name="Kubo A."/>
            <person name="Yokobori S."/>
            <person name="Yamagishi A."/>
            <person name="Oono Y."/>
            <person name="Narumi I."/>
        </authorList>
    </citation>
    <scope>NUCLEOTIDE SEQUENCE</scope>
    <source>
        <strain evidence="1">ST0316</strain>
    </source>
</reference>
<accession>A0ABN6RN32</accession>
<protein>
    <submittedName>
        <fullName evidence="1">Uncharacterized protein</fullName>
    </submittedName>
</protein>
<keyword evidence="2" id="KW-1185">Reference proteome</keyword>
<evidence type="ECO:0000313" key="1">
    <source>
        <dbReference type="EMBL" id="BDP43181.1"/>
    </source>
</evidence>
<dbReference type="RefSeq" id="WP_264775840.1">
    <property type="nucleotide sequence ID" value="NZ_AP026560.1"/>
</dbReference>
<sequence length="118" mass="13459">MEPVKLINLSVKRTRLRPWVDLSGFFAFFGISGVDHDREERLQKRFEEEYYRNYATVMLSARVAPGTYTLDGLPQEANRLGWTVNANGTATSRLSDDALASLRAWMERGTRTVHPTPL</sequence>